<reference evidence="2 3" key="2">
    <citation type="journal article" date="2012" name="BMC Genomics">
        <title>The genome of Pelobacter carbinolicus reveals surprising metabolic capabilities and physiological features.</title>
        <authorList>
            <person name="Aklujkar M."/>
            <person name="Haveman S.A."/>
            <person name="Didonato R.Jr."/>
            <person name="Chertkov O."/>
            <person name="Han C.S."/>
            <person name="Land M.L."/>
            <person name="Brown P."/>
            <person name="Lovley D.R."/>
        </authorList>
    </citation>
    <scope>NUCLEOTIDE SEQUENCE [LARGE SCALE GENOMIC DNA]</scope>
    <source>
        <strain evidence="3">DSM 2380 / NBRC 103641 / GraBd1</strain>
    </source>
</reference>
<evidence type="ECO:0000313" key="2">
    <source>
        <dbReference type="EMBL" id="ABA88764.1"/>
    </source>
</evidence>
<dbReference type="HOGENOM" id="CLU_570805_0_0_7"/>
<evidence type="ECO:0008006" key="4">
    <source>
        <dbReference type="Google" id="ProtNLM"/>
    </source>
</evidence>
<feature type="transmembrane region" description="Helical" evidence="1">
    <location>
        <begin position="237"/>
        <end position="255"/>
    </location>
</feature>
<gene>
    <name evidence="2" type="ordered locus">Pcar_1518</name>
</gene>
<keyword evidence="1" id="KW-0812">Transmembrane</keyword>
<keyword evidence="3" id="KW-1185">Reference proteome</keyword>
<protein>
    <recommendedName>
        <fullName evidence="4">Oligosaccharide repeat unit polymerase</fullName>
    </recommendedName>
</protein>
<dbReference type="STRING" id="338963.Pcar_1518"/>
<feature type="transmembrane region" description="Helical" evidence="1">
    <location>
        <begin position="136"/>
        <end position="155"/>
    </location>
</feature>
<dbReference type="AlphaFoldDB" id="Q3A4E3"/>
<feature type="transmembrane region" description="Helical" evidence="1">
    <location>
        <begin position="179"/>
        <end position="201"/>
    </location>
</feature>
<feature type="transmembrane region" description="Helical" evidence="1">
    <location>
        <begin position="378"/>
        <end position="400"/>
    </location>
</feature>
<organism evidence="2 3">
    <name type="scientific">Syntrophotalea carbinolica (strain DSM 2380 / NBRC 103641 / GraBd1)</name>
    <name type="common">Pelobacter carbinolicus</name>
    <dbReference type="NCBI Taxonomy" id="338963"/>
    <lineage>
        <taxon>Bacteria</taxon>
        <taxon>Pseudomonadati</taxon>
        <taxon>Thermodesulfobacteriota</taxon>
        <taxon>Desulfuromonadia</taxon>
        <taxon>Desulfuromonadales</taxon>
        <taxon>Syntrophotaleaceae</taxon>
        <taxon>Syntrophotalea</taxon>
    </lineage>
</organism>
<feature type="transmembrane region" description="Helical" evidence="1">
    <location>
        <begin position="12"/>
        <end position="29"/>
    </location>
</feature>
<dbReference type="eggNOG" id="ENOG502ZYTJ">
    <property type="taxonomic scope" value="Bacteria"/>
</dbReference>
<dbReference type="KEGG" id="pca:Pcar_1518"/>
<proteinExistence type="predicted"/>
<name>Q3A4E3_SYNC1</name>
<accession>Q3A4E3</accession>
<dbReference type="EMBL" id="CP000142">
    <property type="protein sequence ID" value="ABA88764.1"/>
    <property type="molecule type" value="Genomic_DNA"/>
</dbReference>
<reference evidence="3" key="1">
    <citation type="submission" date="2005-10" db="EMBL/GenBank/DDBJ databases">
        <title>Complete sequence of Pelobacter carbinolicus DSM 2380.</title>
        <authorList>
            <person name="Copeland A."/>
            <person name="Lucas S."/>
            <person name="Lapidus A."/>
            <person name="Barry K."/>
            <person name="Detter J.C."/>
            <person name="Glavina T."/>
            <person name="Hammon N."/>
            <person name="Israni S."/>
            <person name="Pitluck S."/>
            <person name="Chertkov O."/>
            <person name="Schmutz J."/>
            <person name="Larimer F."/>
            <person name="Land M."/>
            <person name="Kyrpides N."/>
            <person name="Ivanova N."/>
            <person name="Richardson P."/>
        </authorList>
    </citation>
    <scope>NUCLEOTIDE SEQUENCE [LARGE SCALE GENOMIC DNA]</scope>
    <source>
        <strain evidence="3">DSM 2380 / NBRC 103641 / GraBd1</strain>
    </source>
</reference>
<sequence length="470" mass="52722">MFLWGCQEQNMLTLIAATLGLLIVVIEMVRPKNHRLMDFFGFLSLLYFIVFVVCPIMVAYFSHTGLADSGFGWLKFHTLEPIALVYGEIYALAGYLLLFFGYCGSGGMVSSLCNGFRRTDTLSDIDSPCAYSQKSLFICGTLLAVVGGSSLLIYARELGGFIELIRLAGPMRSDNPPVITPYAFLKNISPLLLSSSFFYYALWKDFKKPRRTWFYGSLFFVTFLLSLVQLFHMAGRLGFVSYVVTFPLVSMMIRGRLKIRPLLFGLGLAVFVILFGKQFAHIIIDPEAISRKILLLGSEKSSVLVSILSEFAFPLVSIANTVCFAVPYEVPYHLFVDFPLAIAYLVPKRIFHVNLPETADSFNFAQFNGPMPIDLISFGYYSGGVIGVVLQLLIFGATLRMADRLFSGRNETIIEVFRVAWMLFLGFRIMYGGPVISLKIGFYLVIGTALLLLCRRRDFQREAALNTRKA</sequence>
<feature type="transmembrane region" description="Helical" evidence="1">
    <location>
        <begin position="213"/>
        <end position="231"/>
    </location>
</feature>
<feature type="transmembrane region" description="Helical" evidence="1">
    <location>
        <begin position="262"/>
        <end position="284"/>
    </location>
</feature>
<feature type="transmembrane region" description="Helical" evidence="1">
    <location>
        <begin position="41"/>
        <end position="62"/>
    </location>
</feature>
<keyword evidence="1" id="KW-1133">Transmembrane helix</keyword>
<feature type="transmembrane region" description="Helical" evidence="1">
    <location>
        <begin position="304"/>
        <end position="323"/>
    </location>
</feature>
<feature type="transmembrane region" description="Helical" evidence="1">
    <location>
        <begin position="436"/>
        <end position="454"/>
    </location>
</feature>
<evidence type="ECO:0000256" key="1">
    <source>
        <dbReference type="SAM" id="Phobius"/>
    </source>
</evidence>
<keyword evidence="1" id="KW-0472">Membrane</keyword>
<dbReference type="Proteomes" id="UP000002534">
    <property type="component" value="Chromosome"/>
</dbReference>
<evidence type="ECO:0000313" key="3">
    <source>
        <dbReference type="Proteomes" id="UP000002534"/>
    </source>
</evidence>
<feature type="transmembrane region" description="Helical" evidence="1">
    <location>
        <begin position="82"/>
        <end position="102"/>
    </location>
</feature>